<evidence type="ECO:0000313" key="1">
    <source>
        <dbReference type="EMBL" id="MDV0844431.1"/>
    </source>
</evidence>
<organism evidence="1 2">
    <name type="scientific">Klebsiella quasipneumoniae subsp. quasipneumoniae</name>
    <dbReference type="NCBI Taxonomy" id="1667327"/>
    <lineage>
        <taxon>Bacteria</taxon>
        <taxon>Pseudomonadati</taxon>
        <taxon>Pseudomonadota</taxon>
        <taxon>Gammaproteobacteria</taxon>
        <taxon>Enterobacterales</taxon>
        <taxon>Enterobacteriaceae</taxon>
        <taxon>Klebsiella/Raoultella group</taxon>
        <taxon>Klebsiella</taxon>
        <taxon>Klebsiella pneumoniae complex</taxon>
    </lineage>
</organism>
<sequence>MSDIATRSPGPGYLKIKDFGCDKLFQSVDELKGVLSEQYKGKHVTIVYPLKSGIHRMLLVSINAEGCVNETYGQQRPIDFAAINAERQLAEVVLV</sequence>
<dbReference type="Proteomes" id="UP001284547">
    <property type="component" value="Unassembled WGS sequence"/>
</dbReference>
<gene>
    <name evidence="1" type="ORF">RZP41_24785</name>
</gene>
<reference evidence="1" key="1">
    <citation type="submission" date="2023-10" db="EMBL/GenBank/DDBJ databases">
        <title>Surveillance and assessment of the effects of hospital wastewater treatment on clearance of pathogenic bacterial and antimicrobial resistance genes.</title>
        <authorList>
            <person name="Wu Y."/>
        </authorList>
    </citation>
    <scope>NUCLEOTIDE SEQUENCE</scope>
    <source>
        <strain evidence="1">23-M-SRM-33-1</strain>
    </source>
</reference>
<dbReference type="AlphaFoldDB" id="A0AAW8XY38"/>
<dbReference type="EMBL" id="JAWHZD010000024">
    <property type="protein sequence ID" value="MDV0844431.1"/>
    <property type="molecule type" value="Genomic_DNA"/>
</dbReference>
<comment type="caution">
    <text evidence="1">The sequence shown here is derived from an EMBL/GenBank/DDBJ whole genome shotgun (WGS) entry which is preliminary data.</text>
</comment>
<name>A0AAW8XY38_9ENTR</name>
<proteinExistence type="predicted"/>
<protein>
    <submittedName>
        <fullName evidence="1">Uncharacterized protein</fullName>
    </submittedName>
</protein>
<accession>A0AAW8XY38</accession>
<evidence type="ECO:0000313" key="2">
    <source>
        <dbReference type="Proteomes" id="UP001284547"/>
    </source>
</evidence>
<dbReference type="RefSeq" id="WP_270802313.1">
    <property type="nucleotide sequence ID" value="NZ_JAWHZD010000024.1"/>
</dbReference>